<dbReference type="GO" id="GO:0016491">
    <property type="term" value="F:oxidoreductase activity"/>
    <property type="evidence" value="ECO:0007669"/>
    <property type="project" value="UniProtKB-KW"/>
</dbReference>
<keyword evidence="3" id="KW-1185">Reference proteome</keyword>
<gene>
    <name evidence="2" type="ORF">MO867_11600</name>
</gene>
<name>A0A9X2J6T9_9GAMM</name>
<dbReference type="AlphaFoldDB" id="A0A9X2J6T9"/>
<proteinExistence type="predicted"/>
<evidence type="ECO:0008006" key="4">
    <source>
        <dbReference type="Google" id="ProtNLM"/>
    </source>
</evidence>
<feature type="region of interest" description="Disordered" evidence="1">
    <location>
        <begin position="367"/>
        <end position="392"/>
    </location>
</feature>
<dbReference type="InterPro" id="IPR036188">
    <property type="entry name" value="FAD/NAD-bd_sf"/>
</dbReference>
<dbReference type="RefSeq" id="WP_252466872.1">
    <property type="nucleotide sequence ID" value="NZ_JALBWM010000045.1"/>
</dbReference>
<accession>A0A9X2J6T9</accession>
<organism evidence="2 3">
    <name type="scientific">Microbulbifer okhotskensis</name>
    <dbReference type="NCBI Taxonomy" id="2926617"/>
    <lineage>
        <taxon>Bacteria</taxon>
        <taxon>Pseudomonadati</taxon>
        <taxon>Pseudomonadota</taxon>
        <taxon>Gammaproteobacteria</taxon>
        <taxon>Cellvibrionales</taxon>
        <taxon>Microbulbiferaceae</taxon>
        <taxon>Microbulbifer</taxon>
    </lineage>
</organism>
<dbReference type="SUPFAM" id="SSF51905">
    <property type="entry name" value="FAD/NAD(P)-binding domain"/>
    <property type="match status" value="1"/>
</dbReference>
<reference evidence="2" key="1">
    <citation type="journal article" date="2022" name="Arch. Microbiol.">
        <title>Microbulbifer okhotskensis sp. nov., isolated from a deep bottom sediment of the Okhotsk Sea.</title>
        <authorList>
            <person name="Romanenko L."/>
            <person name="Kurilenko V."/>
            <person name="Otstavnykh N."/>
            <person name="Velansky P."/>
            <person name="Isaeva M."/>
            <person name="Mikhailov V."/>
        </authorList>
    </citation>
    <scope>NUCLEOTIDE SEQUENCE</scope>
    <source>
        <strain evidence="2">OS29</strain>
    </source>
</reference>
<evidence type="ECO:0000256" key="1">
    <source>
        <dbReference type="SAM" id="MobiDB-lite"/>
    </source>
</evidence>
<dbReference type="EMBL" id="JALBWM010000045">
    <property type="protein sequence ID" value="MCO1334980.1"/>
    <property type="molecule type" value="Genomic_DNA"/>
</dbReference>
<comment type="caution">
    <text evidence="2">The sequence shown here is derived from an EMBL/GenBank/DDBJ whole genome shotgun (WGS) entry which is preliminary data.</text>
</comment>
<dbReference type="Proteomes" id="UP001139028">
    <property type="component" value="Unassembled WGS sequence"/>
</dbReference>
<evidence type="ECO:0000313" key="2">
    <source>
        <dbReference type="EMBL" id="MCO1334980.1"/>
    </source>
</evidence>
<sequence length="418" mass="46188">MPEMVEVDILVLGGGIQAVTLLRELSPEFSVIAVNGGLFDAESLHFHGYFSSGWNAAHPKAAKTYREAAGYWRKLLEASSVNSRLTAFYAALPRDFVDIVEPNWLAAGISAEETTLPTPFLTTNLPSHQSFKFDDDLVFDDAEAYLRLSAPVASHIVAGRADKIQREGSRVTGVTVNVGESQHQVKPQLLLSACGAGNAGILEMMGVAAETVDKAQLVRPLHMLLARGARVPPVSAFLFDLVVVYHPLEQGEGLWILSLNPEHPKFRSGTIDMATPPPIEKELIRDSLERLSNCMAGFDDWVASCQWGVYTGWKTDAPGPDGNALMQLNYPCPYYLERFEIDNFLSIWPNHWGLAAAAAREAGEWVRSQLKSRHPQPDEDSGLRSGPGSGQAIEDRWLSDKLVWQSWEDFVRQIGYRD</sequence>
<evidence type="ECO:0000313" key="3">
    <source>
        <dbReference type="Proteomes" id="UP001139028"/>
    </source>
</evidence>
<protein>
    <recommendedName>
        <fullName evidence="4">FAD dependent oxidoreductase domain-containing protein</fullName>
    </recommendedName>
</protein>